<evidence type="ECO:0000256" key="2">
    <source>
        <dbReference type="SAM" id="Phobius"/>
    </source>
</evidence>
<dbReference type="EMBL" id="SRPO01000462">
    <property type="protein sequence ID" value="KAG5932318.1"/>
    <property type="molecule type" value="Genomic_DNA"/>
</dbReference>
<name>A0A9P7M852_9HYPO</name>
<feature type="region of interest" description="Disordered" evidence="1">
    <location>
        <begin position="231"/>
        <end position="254"/>
    </location>
</feature>
<comment type="caution">
    <text evidence="3">The sequence shown here is derived from an EMBL/GenBank/DDBJ whole genome shotgun (WGS) entry which is preliminary data.</text>
</comment>
<organism evidence="3 4">
    <name type="scientific">Claviceps pazoutovae</name>
    <dbReference type="NCBI Taxonomy" id="1649127"/>
    <lineage>
        <taxon>Eukaryota</taxon>
        <taxon>Fungi</taxon>
        <taxon>Dikarya</taxon>
        <taxon>Ascomycota</taxon>
        <taxon>Pezizomycotina</taxon>
        <taxon>Sordariomycetes</taxon>
        <taxon>Hypocreomycetidae</taxon>
        <taxon>Hypocreales</taxon>
        <taxon>Clavicipitaceae</taxon>
        <taxon>Claviceps</taxon>
    </lineage>
</organism>
<keyword evidence="2" id="KW-0472">Membrane</keyword>
<protein>
    <submittedName>
        <fullName evidence="3">Uncharacterized protein</fullName>
    </submittedName>
</protein>
<keyword evidence="2" id="KW-1133">Transmembrane helix</keyword>
<evidence type="ECO:0000313" key="4">
    <source>
        <dbReference type="Proteomes" id="UP000706124"/>
    </source>
</evidence>
<feature type="region of interest" description="Disordered" evidence="1">
    <location>
        <begin position="45"/>
        <end position="70"/>
    </location>
</feature>
<dbReference type="OrthoDB" id="5397827at2759"/>
<feature type="transmembrane region" description="Helical" evidence="2">
    <location>
        <begin position="114"/>
        <end position="135"/>
    </location>
</feature>
<sequence>MTLRTIIPRFLLPLQGPLWRGVRIPLSQNVLVRFASSSSSSSEKAQKPLVLEKPTKFNPPSHGSRLKRNNVPRHYGPELTASEVKVQEQKDYPGLMAPKGTWAHWLWHNTMIHMWIMMGTLFILAVYTFFMNYVYNSPFKDLIPPISDLWTQPLSFISAWANVISLDEEEKSRKAYASKMKKLDDLAKRRYYMKVHGIETKNPVMMAFGSKKKEESIEELEAAALGREYVPPEGEAKEDADAGQKKKKKWFGIW</sequence>
<accession>A0A9P7M852</accession>
<reference evidence="3 4" key="1">
    <citation type="journal article" date="2020" name="bioRxiv">
        <title>Whole genome comparisons of ergot fungi reveals the divergence and evolution of species within the genus Claviceps are the result of varying mechanisms driving genome evolution and host range expansion.</title>
        <authorList>
            <person name="Wyka S.A."/>
            <person name="Mondo S.J."/>
            <person name="Liu M."/>
            <person name="Dettman J."/>
            <person name="Nalam V."/>
            <person name="Broders K.D."/>
        </authorList>
    </citation>
    <scope>NUCLEOTIDE SEQUENCE [LARGE SCALE GENOMIC DNA]</scope>
    <source>
        <strain evidence="3 4">CCC 1485</strain>
    </source>
</reference>
<feature type="compositionally biased region" description="Basic and acidic residues" evidence="1">
    <location>
        <begin position="234"/>
        <end position="244"/>
    </location>
</feature>
<evidence type="ECO:0000313" key="3">
    <source>
        <dbReference type="EMBL" id="KAG5932318.1"/>
    </source>
</evidence>
<proteinExistence type="predicted"/>
<dbReference type="AlphaFoldDB" id="A0A9P7M852"/>
<evidence type="ECO:0000256" key="1">
    <source>
        <dbReference type="SAM" id="MobiDB-lite"/>
    </source>
</evidence>
<gene>
    <name evidence="3" type="ORF">E4U60_005323</name>
</gene>
<keyword evidence="4" id="KW-1185">Reference proteome</keyword>
<dbReference type="Proteomes" id="UP000706124">
    <property type="component" value="Unassembled WGS sequence"/>
</dbReference>
<feature type="compositionally biased region" description="Basic residues" evidence="1">
    <location>
        <begin position="245"/>
        <end position="254"/>
    </location>
</feature>
<keyword evidence="2" id="KW-0812">Transmembrane</keyword>